<protein>
    <recommendedName>
        <fullName evidence="1">GIY-YIG domain-containing protein</fullName>
    </recommendedName>
</protein>
<accession>A0A0A2GTP0</accession>
<evidence type="ECO:0000313" key="3">
    <source>
        <dbReference type="Proteomes" id="UP000030140"/>
    </source>
</evidence>
<dbReference type="PROSITE" id="PS50164">
    <property type="entry name" value="GIY_YIG"/>
    <property type="match status" value="1"/>
</dbReference>
<dbReference type="AlphaFoldDB" id="A0A0A2GTP0"/>
<keyword evidence="3" id="KW-1185">Reference proteome</keyword>
<sequence length="92" mass="11222">MAIVYILYSDNLDRYYIGSCLDLEQRIQQHILNNKGFTARAQDWKIFFKIINLEYQQAQRIEKHIKNMKSKTYLVNLKKYDEITQELIQKYK</sequence>
<dbReference type="PATRIC" id="fig|1300343.5.peg.274"/>
<evidence type="ECO:0000313" key="2">
    <source>
        <dbReference type="EMBL" id="KGO06617.1"/>
    </source>
</evidence>
<dbReference type="CDD" id="cd10449">
    <property type="entry name" value="GIY-YIG_SLX1_like"/>
    <property type="match status" value="1"/>
</dbReference>
<reference evidence="2 3" key="1">
    <citation type="submission" date="2014-10" db="EMBL/GenBank/DDBJ databases">
        <title>Draft genome sequence of the proteorhodopsin-containing marine bacterium Dokdonia donghaensis.</title>
        <authorList>
            <person name="Gomez-Consarnau L."/>
            <person name="Gonzalez J.M."/>
            <person name="Riedel T."/>
            <person name="Jaenicke S."/>
            <person name="Wagner-Doebler I."/>
            <person name="Fuhrman J.A."/>
        </authorList>
    </citation>
    <scope>NUCLEOTIDE SEQUENCE [LARGE SCALE GENOMIC DNA]</scope>
    <source>
        <strain evidence="2 3">DSW-1</strain>
    </source>
</reference>
<dbReference type="RefSeq" id="WP_035325736.1">
    <property type="nucleotide sequence ID" value="NZ_CP015125.1"/>
</dbReference>
<name>A0A0A2GTP0_9FLAO</name>
<dbReference type="Gene3D" id="3.40.1440.10">
    <property type="entry name" value="GIY-YIG endonuclease"/>
    <property type="match status" value="1"/>
</dbReference>
<comment type="caution">
    <text evidence="2">The sequence shown here is derived from an EMBL/GenBank/DDBJ whole genome shotgun (WGS) entry which is preliminary data.</text>
</comment>
<dbReference type="Pfam" id="PF01541">
    <property type="entry name" value="GIY-YIG"/>
    <property type="match status" value="1"/>
</dbReference>
<evidence type="ECO:0000259" key="1">
    <source>
        <dbReference type="PROSITE" id="PS50164"/>
    </source>
</evidence>
<dbReference type="SUPFAM" id="SSF82771">
    <property type="entry name" value="GIY-YIG endonuclease"/>
    <property type="match status" value="1"/>
</dbReference>
<gene>
    <name evidence="2" type="ORF">NV36_07030</name>
</gene>
<dbReference type="Proteomes" id="UP000030140">
    <property type="component" value="Unassembled WGS sequence"/>
</dbReference>
<organism evidence="2 3">
    <name type="scientific">Dokdonia donghaensis DSW-1</name>
    <dbReference type="NCBI Taxonomy" id="1300343"/>
    <lineage>
        <taxon>Bacteria</taxon>
        <taxon>Pseudomonadati</taxon>
        <taxon>Bacteroidota</taxon>
        <taxon>Flavobacteriia</taxon>
        <taxon>Flavobacteriales</taxon>
        <taxon>Flavobacteriaceae</taxon>
        <taxon>Dokdonia</taxon>
    </lineage>
</organism>
<proteinExistence type="predicted"/>
<dbReference type="InterPro" id="IPR035901">
    <property type="entry name" value="GIY-YIG_endonuc_sf"/>
</dbReference>
<dbReference type="KEGG" id="ddo:I597_0272"/>
<dbReference type="InterPro" id="IPR000305">
    <property type="entry name" value="GIY-YIG_endonuc"/>
</dbReference>
<dbReference type="EMBL" id="JSAQ01000001">
    <property type="protein sequence ID" value="KGO06617.1"/>
    <property type="molecule type" value="Genomic_DNA"/>
</dbReference>
<dbReference type="OrthoDB" id="1495241at2"/>
<feature type="domain" description="GIY-YIG" evidence="1">
    <location>
        <begin position="1"/>
        <end position="75"/>
    </location>
</feature>